<reference evidence="3" key="1">
    <citation type="submission" date="2016-05" db="EMBL/GenBank/DDBJ databases">
        <authorList>
            <person name="Naeem Raeece"/>
        </authorList>
    </citation>
    <scope>NUCLEOTIDE SEQUENCE [LARGE SCALE GENOMIC DNA]</scope>
</reference>
<keyword evidence="1" id="KW-1133">Transmembrane helix</keyword>
<dbReference type="Pfam" id="PF05795">
    <property type="entry name" value="Plasmodium_Vir"/>
    <property type="match status" value="1"/>
</dbReference>
<dbReference type="EMBL" id="FLQW01006436">
    <property type="protein sequence ID" value="SBT00480.1"/>
    <property type="molecule type" value="Genomic_DNA"/>
</dbReference>
<dbReference type="VEuPathDB" id="PlasmoDB:PmUG01_00020800"/>
<evidence type="ECO:0000313" key="3">
    <source>
        <dbReference type="Proteomes" id="UP000078597"/>
    </source>
</evidence>
<name>A0A1A8X9H3_PLAMA</name>
<gene>
    <name evidence="2" type="ORF">PMALA_076760</name>
</gene>
<evidence type="ECO:0000256" key="1">
    <source>
        <dbReference type="SAM" id="Phobius"/>
    </source>
</evidence>
<dbReference type="InterPro" id="IPR008780">
    <property type="entry name" value="Plasmodium_Vir"/>
</dbReference>
<feature type="non-terminal residue" evidence="2">
    <location>
        <position position="1"/>
    </location>
</feature>
<keyword evidence="1" id="KW-0812">Transmembrane</keyword>
<sequence length="529" mass="62423">GNILKKLPSYKIYSEFNSDKNINNNSICKEEDYRKCDNKDACINLCKKIERNFKNLYELRKSEDYKMRCSHHMYWVNEEIRNLLKLSSNHNIKDVVNKFLSLGTYLTTDYRIYNCNYFVHESLEKLKNRRKEKYLYDYFTNYNTIKNKDICTDANINSYKYYINFISKIYDDKKESCCSNEISFCPHYFLECGDEYNPSNVLSALQSTGKESCDGLERLKETKIVDKELHSTVFEKDFLDSILFTTCHINKESTHLPCGFVSASFLKHRKVTAVENSEQENSRRSASEGQQEKFTIDADALKQHLEIRNKVGLISSEENKILSYLQKTTNVDLRWTLRKDGTLRCPSEIPENDTLELCTYIEQLVEKGILVKLNNTNGYRLAEGKSWPTEEFEIVIKRESQRKSMESSSQKFRSSRIEQVLKDNQESTYVINNFHEKAVPTMNKESNILYNTFFRVTMAISLVTGIIFVLFLYFKFTSYGLCKGKNRKRKKRYRSSFAELNGQRSPRKFIKRTYRHSDRRRFSVVNIEQ</sequence>
<proteinExistence type="predicted"/>
<accession>A0A1A8X9H3</accession>
<keyword evidence="1" id="KW-0472">Membrane</keyword>
<dbReference type="AlphaFoldDB" id="A0A1A8X9H3"/>
<dbReference type="Proteomes" id="UP000078597">
    <property type="component" value="Unassembled WGS sequence"/>
</dbReference>
<feature type="transmembrane region" description="Helical" evidence="1">
    <location>
        <begin position="453"/>
        <end position="482"/>
    </location>
</feature>
<evidence type="ECO:0000313" key="2">
    <source>
        <dbReference type="EMBL" id="SBT00480.1"/>
    </source>
</evidence>
<organism evidence="2 3">
    <name type="scientific">Plasmodium malariae</name>
    <dbReference type="NCBI Taxonomy" id="5858"/>
    <lineage>
        <taxon>Eukaryota</taxon>
        <taxon>Sar</taxon>
        <taxon>Alveolata</taxon>
        <taxon>Apicomplexa</taxon>
        <taxon>Aconoidasida</taxon>
        <taxon>Haemosporida</taxon>
        <taxon>Plasmodiidae</taxon>
        <taxon>Plasmodium</taxon>
        <taxon>Plasmodium (Plasmodium)</taxon>
    </lineage>
</organism>
<protein>
    <submittedName>
        <fullName evidence="2">PIR Superfamily Protein</fullName>
    </submittedName>
</protein>